<reference evidence="2" key="2">
    <citation type="submission" date="2015-07" db="EMBL/GenBank/DDBJ databases">
        <authorList>
            <person name="Noorani M."/>
        </authorList>
    </citation>
    <scope>NUCLEOTIDE SEQUENCE</scope>
    <source>
        <strain evidence="2">Yugu1</strain>
    </source>
</reference>
<evidence type="ECO:0000313" key="2">
    <source>
        <dbReference type="EMBL" id="RCV26867.1"/>
    </source>
</evidence>
<feature type="region of interest" description="Disordered" evidence="1">
    <location>
        <begin position="91"/>
        <end position="141"/>
    </location>
</feature>
<gene>
    <name evidence="2" type="ORF">SETIT_5G279600v2</name>
</gene>
<organism evidence="2">
    <name type="scientific">Setaria italica</name>
    <name type="common">Foxtail millet</name>
    <name type="synonym">Panicum italicum</name>
    <dbReference type="NCBI Taxonomy" id="4555"/>
    <lineage>
        <taxon>Eukaryota</taxon>
        <taxon>Viridiplantae</taxon>
        <taxon>Streptophyta</taxon>
        <taxon>Embryophyta</taxon>
        <taxon>Tracheophyta</taxon>
        <taxon>Spermatophyta</taxon>
        <taxon>Magnoliopsida</taxon>
        <taxon>Liliopsida</taxon>
        <taxon>Poales</taxon>
        <taxon>Poaceae</taxon>
        <taxon>PACMAD clade</taxon>
        <taxon>Panicoideae</taxon>
        <taxon>Panicodae</taxon>
        <taxon>Paniceae</taxon>
        <taxon>Cenchrinae</taxon>
        <taxon>Setaria</taxon>
    </lineage>
</organism>
<name>A0A368R9I8_SETIT</name>
<sequence length="141" mass="15093">MVHPGGRTAARLMEWRCRRPTWCRSRLLVGGRPRCSRPRRGRPRSTLPHVPAAGRCPGEAVRVSLVARTAAAARSGPTVRASLAARLRRRSWSAVRPSAHPLPAREHNEFDSGEVTSLSSGGSSSAPSAHGHPSVLPACTV</sequence>
<feature type="compositionally biased region" description="Basic residues" evidence="1">
    <location>
        <begin position="34"/>
        <end position="43"/>
    </location>
</feature>
<protein>
    <submittedName>
        <fullName evidence="2">Uncharacterized protein</fullName>
    </submittedName>
</protein>
<evidence type="ECO:0000256" key="1">
    <source>
        <dbReference type="SAM" id="MobiDB-lite"/>
    </source>
</evidence>
<reference evidence="2" key="1">
    <citation type="journal article" date="2012" name="Nat. Biotechnol.">
        <title>Reference genome sequence of the model plant Setaria.</title>
        <authorList>
            <person name="Bennetzen J.L."/>
            <person name="Schmutz J."/>
            <person name="Wang H."/>
            <person name="Percifield R."/>
            <person name="Hawkins J."/>
            <person name="Pontaroli A.C."/>
            <person name="Estep M."/>
            <person name="Feng L."/>
            <person name="Vaughn J.N."/>
            <person name="Grimwood J."/>
            <person name="Jenkins J."/>
            <person name="Barry K."/>
            <person name="Lindquist E."/>
            <person name="Hellsten U."/>
            <person name="Deshpande S."/>
            <person name="Wang X."/>
            <person name="Wu X."/>
            <person name="Mitros T."/>
            <person name="Triplett J."/>
            <person name="Yang X."/>
            <person name="Ye C.Y."/>
            <person name="Mauro-Herrera M."/>
            <person name="Wang L."/>
            <person name="Li P."/>
            <person name="Sharma M."/>
            <person name="Sharma R."/>
            <person name="Ronald P.C."/>
            <person name="Panaud O."/>
            <person name="Kellogg E.A."/>
            <person name="Brutnell T.P."/>
            <person name="Doust A.N."/>
            <person name="Tuskan G.A."/>
            <person name="Rokhsar D."/>
            <person name="Devos K.M."/>
        </authorList>
    </citation>
    <scope>NUCLEOTIDE SEQUENCE [LARGE SCALE GENOMIC DNA]</scope>
    <source>
        <strain evidence="2">Yugu1</strain>
    </source>
</reference>
<proteinExistence type="predicted"/>
<dbReference type="AlphaFoldDB" id="A0A368R9I8"/>
<accession>A0A368R9I8</accession>
<feature type="region of interest" description="Disordered" evidence="1">
    <location>
        <begin position="33"/>
        <end position="54"/>
    </location>
</feature>
<dbReference type="EMBL" id="CM003532">
    <property type="protein sequence ID" value="RCV26867.1"/>
    <property type="molecule type" value="Genomic_DNA"/>
</dbReference>
<feature type="compositionally biased region" description="Low complexity" evidence="1">
    <location>
        <begin position="119"/>
        <end position="134"/>
    </location>
</feature>